<dbReference type="EMBL" id="JBBPBN010000002">
    <property type="protein sequence ID" value="KAK9044755.1"/>
    <property type="molecule type" value="Genomic_DNA"/>
</dbReference>
<evidence type="ECO:0000313" key="1">
    <source>
        <dbReference type="EMBL" id="KAK9044755.1"/>
    </source>
</evidence>
<protein>
    <submittedName>
        <fullName evidence="1">Uncharacterized protein</fullName>
    </submittedName>
</protein>
<proteinExistence type="predicted"/>
<accession>A0ABR2U4Z9</accession>
<sequence length="166" mass="18617">MPLSKMEVEVRVISEVSISPISDILSKNVISNGPRLSAKSNVKIGKDIKAGSIMVQEKIGHVPNLFIVQKPRCKNLNYVNSPYFPSSPSQLSLSVKNKDKESEFQCDLARKSLGNHLFRLLARNGGLVVKDNMTLVKGKRQMIMIFHMRAWLCRELIQALTITPLD</sequence>
<comment type="caution">
    <text evidence="1">The sequence shown here is derived from an EMBL/GenBank/DDBJ whole genome shotgun (WGS) entry which is preliminary data.</text>
</comment>
<organism evidence="1 2">
    <name type="scientific">Hibiscus sabdariffa</name>
    <name type="common">roselle</name>
    <dbReference type="NCBI Taxonomy" id="183260"/>
    <lineage>
        <taxon>Eukaryota</taxon>
        <taxon>Viridiplantae</taxon>
        <taxon>Streptophyta</taxon>
        <taxon>Embryophyta</taxon>
        <taxon>Tracheophyta</taxon>
        <taxon>Spermatophyta</taxon>
        <taxon>Magnoliopsida</taxon>
        <taxon>eudicotyledons</taxon>
        <taxon>Gunneridae</taxon>
        <taxon>Pentapetalae</taxon>
        <taxon>rosids</taxon>
        <taxon>malvids</taxon>
        <taxon>Malvales</taxon>
        <taxon>Malvaceae</taxon>
        <taxon>Malvoideae</taxon>
        <taxon>Hibiscus</taxon>
    </lineage>
</organism>
<gene>
    <name evidence="1" type="ORF">V6N11_058647</name>
</gene>
<name>A0ABR2U4Z9_9ROSI</name>
<dbReference type="Proteomes" id="UP001396334">
    <property type="component" value="Unassembled WGS sequence"/>
</dbReference>
<reference evidence="1 2" key="1">
    <citation type="journal article" date="2024" name="G3 (Bethesda)">
        <title>Genome assembly of Hibiscus sabdariffa L. provides insights into metabolisms of medicinal natural products.</title>
        <authorList>
            <person name="Kim T."/>
        </authorList>
    </citation>
    <scope>NUCLEOTIDE SEQUENCE [LARGE SCALE GENOMIC DNA]</scope>
    <source>
        <strain evidence="1">TK-2024</strain>
        <tissue evidence="1">Old leaves</tissue>
    </source>
</reference>
<evidence type="ECO:0000313" key="2">
    <source>
        <dbReference type="Proteomes" id="UP001396334"/>
    </source>
</evidence>
<keyword evidence="2" id="KW-1185">Reference proteome</keyword>